<gene>
    <name evidence="1" type="ORF">AMTR_s00156p00043330</name>
</gene>
<dbReference type="AlphaFoldDB" id="W1PJW5"/>
<proteinExistence type="predicted"/>
<evidence type="ECO:0000313" key="1">
    <source>
        <dbReference type="EMBL" id="ERN08298.1"/>
    </source>
</evidence>
<name>W1PJW5_AMBTC</name>
<evidence type="ECO:0000313" key="2">
    <source>
        <dbReference type="Proteomes" id="UP000017836"/>
    </source>
</evidence>
<reference evidence="2" key="1">
    <citation type="journal article" date="2013" name="Science">
        <title>The Amborella genome and the evolution of flowering plants.</title>
        <authorList>
            <consortium name="Amborella Genome Project"/>
        </authorList>
    </citation>
    <scope>NUCLEOTIDE SEQUENCE [LARGE SCALE GENOMIC DNA]</scope>
</reference>
<sequence>MVKEGMQVVVVQDNWHLVMNKGSKKNVIGEIIVGHKDEGRASRIVMAKGERVSNSTLGRTPGREPNKQTDRMGHSFSNLKFKKYGYQSIGKLKVSRVLTPLIQYQFHGIIVMSNKNSYLNLNKKELIKGYLVFLTYEGSG</sequence>
<dbReference type="Gramene" id="ERN08298">
    <property type="protein sequence ID" value="ERN08298"/>
    <property type="gene ID" value="AMTR_s00156p00043330"/>
</dbReference>
<keyword evidence="2" id="KW-1185">Reference proteome</keyword>
<protein>
    <submittedName>
        <fullName evidence="1">Uncharacterized protein</fullName>
    </submittedName>
</protein>
<accession>W1PJW5</accession>
<dbReference type="EMBL" id="KI393527">
    <property type="protein sequence ID" value="ERN08298.1"/>
    <property type="molecule type" value="Genomic_DNA"/>
</dbReference>
<dbReference type="HOGENOM" id="CLU_1837819_0_0_1"/>
<organism evidence="1 2">
    <name type="scientific">Amborella trichopoda</name>
    <dbReference type="NCBI Taxonomy" id="13333"/>
    <lineage>
        <taxon>Eukaryota</taxon>
        <taxon>Viridiplantae</taxon>
        <taxon>Streptophyta</taxon>
        <taxon>Embryophyta</taxon>
        <taxon>Tracheophyta</taxon>
        <taxon>Spermatophyta</taxon>
        <taxon>Magnoliopsida</taxon>
        <taxon>Amborellales</taxon>
        <taxon>Amborellaceae</taxon>
        <taxon>Amborella</taxon>
    </lineage>
</organism>
<dbReference type="Proteomes" id="UP000017836">
    <property type="component" value="Unassembled WGS sequence"/>
</dbReference>